<dbReference type="AlphaFoldDB" id="A0A6A3V0S6"/>
<evidence type="ECO:0000313" key="12">
    <source>
        <dbReference type="Proteomes" id="UP000440367"/>
    </source>
</evidence>
<gene>
    <name evidence="7" type="ORF">PF001_g29949</name>
    <name evidence="6" type="ORF">PF002_g27725</name>
    <name evidence="5" type="ORF">PF005_g32255</name>
    <name evidence="4" type="ORF">PF006_g26043</name>
    <name evidence="3" type="ORF">PF007_g31119</name>
    <name evidence="8" type="ORF">PF008_g30120</name>
    <name evidence="1" type="ORF">PF009_g30891</name>
    <name evidence="2" type="ORF">PF011_g29156</name>
</gene>
<dbReference type="Proteomes" id="UP000440732">
    <property type="component" value="Unassembled WGS sequence"/>
</dbReference>
<dbReference type="EMBL" id="QXGB01007618">
    <property type="protein sequence ID" value="KAE9158898.1"/>
    <property type="molecule type" value="Genomic_DNA"/>
</dbReference>
<accession>A0A6A3V0S6</accession>
<dbReference type="EMBL" id="QXGF01005285">
    <property type="protein sequence ID" value="KAE8918797.1"/>
    <property type="molecule type" value="Genomic_DNA"/>
</dbReference>
<dbReference type="EMBL" id="QXFZ01006310">
    <property type="protein sequence ID" value="KAE9058938.1"/>
    <property type="molecule type" value="Genomic_DNA"/>
</dbReference>
<dbReference type="Proteomes" id="UP000486351">
    <property type="component" value="Unassembled WGS sequence"/>
</dbReference>
<keyword evidence="10" id="KW-1185">Reference proteome</keyword>
<evidence type="ECO:0000313" key="16">
    <source>
        <dbReference type="Proteomes" id="UP000486351"/>
    </source>
</evidence>
<dbReference type="Proteomes" id="UP000441208">
    <property type="component" value="Unassembled WGS sequence"/>
</dbReference>
<dbReference type="Proteomes" id="UP000460718">
    <property type="component" value="Unassembled WGS sequence"/>
</dbReference>
<dbReference type="EMBL" id="QXGD01003196">
    <property type="protein sequence ID" value="KAE9179794.1"/>
    <property type="molecule type" value="Genomic_DNA"/>
</dbReference>
<evidence type="ECO:0000313" key="7">
    <source>
        <dbReference type="EMBL" id="KAE9267739.1"/>
    </source>
</evidence>
<evidence type="ECO:0000313" key="15">
    <source>
        <dbReference type="Proteomes" id="UP000460718"/>
    </source>
</evidence>
<dbReference type="Proteomes" id="UP000433483">
    <property type="component" value="Unassembled WGS sequence"/>
</dbReference>
<reference evidence="9 10" key="1">
    <citation type="submission" date="2018-08" db="EMBL/GenBank/DDBJ databases">
        <title>Genomic investigation of the strawberry pathogen Phytophthora fragariae indicates pathogenicity is determined by transcriptional variation in three key races.</title>
        <authorList>
            <person name="Adams T.M."/>
            <person name="Armitage A.D."/>
            <person name="Sobczyk M.K."/>
            <person name="Bates H.J."/>
            <person name="Dunwell J.M."/>
            <person name="Nellist C.F."/>
            <person name="Harrison R.J."/>
        </authorList>
    </citation>
    <scope>NUCLEOTIDE SEQUENCE [LARGE SCALE GENOMIC DNA]</scope>
    <source>
        <strain evidence="7 11">A4</strain>
        <strain evidence="6 12">BC-1</strain>
        <strain evidence="5 10">NOV-27</strain>
        <strain evidence="4 13">NOV-5</strain>
        <strain evidence="3 14">NOV-71</strain>
        <strain evidence="8 16">NOV-77</strain>
        <strain evidence="1 9">NOV-9</strain>
        <strain evidence="2 15">SCRP245</strain>
    </source>
</reference>
<protein>
    <submittedName>
        <fullName evidence="5">Uncharacterized protein</fullName>
    </submittedName>
</protein>
<evidence type="ECO:0000313" key="2">
    <source>
        <dbReference type="EMBL" id="KAE8963100.1"/>
    </source>
</evidence>
<evidence type="ECO:0000313" key="11">
    <source>
        <dbReference type="Proteomes" id="UP000437068"/>
    </source>
</evidence>
<evidence type="ECO:0000313" key="5">
    <source>
        <dbReference type="EMBL" id="KAE9158898.1"/>
    </source>
</evidence>
<evidence type="ECO:0000313" key="3">
    <source>
        <dbReference type="EMBL" id="KAE9058938.1"/>
    </source>
</evidence>
<dbReference type="Proteomes" id="UP000429523">
    <property type="component" value="Unassembled WGS sequence"/>
</dbReference>
<dbReference type="EMBL" id="QXGE01005352">
    <property type="protein sequence ID" value="KAE9267739.1"/>
    <property type="molecule type" value="Genomic_DNA"/>
</dbReference>
<evidence type="ECO:0000313" key="14">
    <source>
        <dbReference type="Proteomes" id="UP000441208"/>
    </source>
</evidence>
<evidence type="ECO:0000313" key="4">
    <source>
        <dbReference type="EMBL" id="KAE9086369.1"/>
    </source>
</evidence>
<evidence type="ECO:0000313" key="9">
    <source>
        <dbReference type="Proteomes" id="UP000429523"/>
    </source>
</evidence>
<evidence type="ECO:0000313" key="10">
    <source>
        <dbReference type="Proteomes" id="UP000433483"/>
    </source>
</evidence>
<name>A0A6A3V0S6_9STRA</name>
<dbReference type="EMBL" id="QXFY01005420">
    <property type="protein sequence ID" value="KAE9272359.1"/>
    <property type="molecule type" value="Genomic_DNA"/>
</dbReference>
<proteinExistence type="predicted"/>
<comment type="caution">
    <text evidence="5">The sequence shown here is derived from an EMBL/GenBank/DDBJ whole genome shotgun (WGS) entry which is preliminary data.</text>
</comment>
<evidence type="ECO:0000313" key="6">
    <source>
        <dbReference type="EMBL" id="KAE9179794.1"/>
    </source>
</evidence>
<evidence type="ECO:0000313" key="13">
    <source>
        <dbReference type="Proteomes" id="UP000440732"/>
    </source>
</evidence>
<evidence type="ECO:0000313" key="8">
    <source>
        <dbReference type="EMBL" id="KAE9272359.1"/>
    </source>
</evidence>
<dbReference type="Proteomes" id="UP000440367">
    <property type="component" value="Unassembled WGS sequence"/>
</dbReference>
<dbReference type="Proteomes" id="UP000437068">
    <property type="component" value="Unassembled WGS sequence"/>
</dbReference>
<dbReference type="EMBL" id="QXFW01005115">
    <property type="protein sequence ID" value="KAE8963100.1"/>
    <property type="molecule type" value="Genomic_DNA"/>
</dbReference>
<dbReference type="EMBL" id="QXGA01003189">
    <property type="protein sequence ID" value="KAE9086369.1"/>
    <property type="molecule type" value="Genomic_DNA"/>
</dbReference>
<sequence>MKFSSVAVWQWRVEWHQGFAIVVWFTGVPCTLAVEVPWRCPRFTQDRPAPCPVRLVLSTTRCSTMRAVASPSWVDRSGIVKSGRPGLEPGAPPPAKPGLVVGGPAAVPRLGGVAARGSPLVSE</sequence>
<organism evidence="5 10">
    <name type="scientific">Phytophthora fragariae</name>
    <dbReference type="NCBI Taxonomy" id="53985"/>
    <lineage>
        <taxon>Eukaryota</taxon>
        <taxon>Sar</taxon>
        <taxon>Stramenopiles</taxon>
        <taxon>Oomycota</taxon>
        <taxon>Peronosporomycetes</taxon>
        <taxon>Peronosporales</taxon>
        <taxon>Peronosporaceae</taxon>
        <taxon>Phytophthora</taxon>
    </lineage>
</organism>
<evidence type="ECO:0000313" key="1">
    <source>
        <dbReference type="EMBL" id="KAE8918797.1"/>
    </source>
</evidence>